<accession>A0A8B7CKD5</accession>
<dbReference type="Proteomes" id="UP000228380">
    <property type="component" value="Unplaced"/>
</dbReference>
<dbReference type="PANTHER" id="PTHR47597">
    <property type="entry name" value="IS A MEMBER OF THE PF|00364 BIOTIN-REQUIRING ENZYMES FAMILY-RELATED"/>
    <property type="match status" value="1"/>
</dbReference>
<dbReference type="PANTHER" id="PTHR47597:SF2">
    <property type="entry name" value="LIPOYL-BINDING DOMAIN-CONTAINING PROTEIN"/>
    <property type="match status" value="1"/>
</dbReference>
<dbReference type="KEGG" id="pda:103715096"/>
<gene>
    <name evidence="4" type="primary">LOC103715096</name>
</gene>
<dbReference type="CDD" id="cd06850">
    <property type="entry name" value="biotinyl_domain"/>
    <property type="match status" value="1"/>
</dbReference>
<dbReference type="SUPFAM" id="SSF51230">
    <property type="entry name" value="Single hybrid motif"/>
    <property type="match status" value="1"/>
</dbReference>
<keyword evidence="3" id="KW-1185">Reference proteome</keyword>
<protein>
    <submittedName>
        <fullName evidence="4">Uncharacterized protein LOC103715096 isoform X1</fullName>
    </submittedName>
</protein>
<dbReference type="InterPro" id="IPR011053">
    <property type="entry name" value="Single_hybrid_motif"/>
</dbReference>
<dbReference type="Pfam" id="PF00364">
    <property type="entry name" value="Biotin_lipoyl"/>
    <property type="match status" value="1"/>
</dbReference>
<organism evidence="3 4">
    <name type="scientific">Phoenix dactylifera</name>
    <name type="common">Date palm</name>
    <dbReference type="NCBI Taxonomy" id="42345"/>
    <lineage>
        <taxon>Eukaryota</taxon>
        <taxon>Viridiplantae</taxon>
        <taxon>Streptophyta</taxon>
        <taxon>Embryophyta</taxon>
        <taxon>Tracheophyta</taxon>
        <taxon>Spermatophyta</taxon>
        <taxon>Magnoliopsida</taxon>
        <taxon>Liliopsida</taxon>
        <taxon>Arecaceae</taxon>
        <taxon>Coryphoideae</taxon>
        <taxon>Phoeniceae</taxon>
        <taxon>Phoenix</taxon>
    </lineage>
</organism>
<name>A0A8B7CKD5_PHODC</name>
<evidence type="ECO:0000313" key="4">
    <source>
        <dbReference type="RefSeq" id="XP_008800842.2"/>
    </source>
</evidence>
<dbReference type="RefSeq" id="XP_008800842.2">
    <property type="nucleotide sequence ID" value="XM_008802620.4"/>
</dbReference>
<dbReference type="Gene3D" id="2.40.50.100">
    <property type="match status" value="1"/>
</dbReference>
<reference evidence="4" key="1">
    <citation type="submission" date="2025-08" db="UniProtKB">
        <authorList>
            <consortium name="RefSeq"/>
        </authorList>
    </citation>
    <scope>IDENTIFICATION</scope>
    <source>
        <tissue evidence="4">Young leaves</tissue>
    </source>
</reference>
<proteinExistence type="predicted"/>
<dbReference type="OrthoDB" id="529457at2759"/>
<dbReference type="AlphaFoldDB" id="A0A8B7CKD5"/>
<feature type="region of interest" description="Disordered" evidence="1">
    <location>
        <begin position="141"/>
        <end position="182"/>
    </location>
</feature>
<evidence type="ECO:0000313" key="3">
    <source>
        <dbReference type="Proteomes" id="UP000228380"/>
    </source>
</evidence>
<feature type="domain" description="Lipoyl-binding" evidence="2">
    <location>
        <begin position="233"/>
        <end position="287"/>
    </location>
</feature>
<sequence>MESAVVLRSFQGSLQPTPYAHSFLRKPAAVHICRAASKKSSFWRLHVEGWRNFSTMAKKRPSLLSVKASETTSAMTADAMSLDAADESLQGAIQKINAQNSTFPNGFETFVLEVCDQTNVAELKLKVGDFEMHLKRGIETPKVPTSIAPPIESPTTAPPIPSKPMVESAPAPPPAVSQKSDPTAISPFTNVSTAAKSKLAALEASGSNAYVLVSSPTVGSFRSGRTLKGKKQPPSCKEGDIIKDGQIIGFLDQFGNELPVRSDVEGEVLKVLLKDGEVVGYGDPLVAVLPSFHGIK</sequence>
<dbReference type="GeneID" id="103715096"/>
<evidence type="ECO:0000259" key="2">
    <source>
        <dbReference type="Pfam" id="PF00364"/>
    </source>
</evidence>
<dbReference type="InterPro" id="IPR000089">
    <property type="entry name" value="Biotin_lipoyl"/>
</dbReference>
<evidence type="ECO:0000256" key="1">
    <source>
        <dbReference type="SAM" id="MobiDB-lite"/>
    </source>
</evidence>
<dbReference type="InterPro" id="IPR053217">
    <property type="entry name" value="ACC_Biotin_Carrier"/>
</dbReference>